<dbReference type="SUPFAM" id="SSF57783">
    <property type="entry name" value="Zinc beta-ribbon"/>
    <property type="match status" value="2"/>
</dbReference>
<dbReference type="Proteomes" id="UP000249203">
    <property type="component" value="Unassembled WGS sequence"/>
</dbReference>
<accession>A0A327WWY4</accession>
<keyword evidence="5" id="KW-1185">Reference proteome</keyword>
<comment type="caution">
    <text evidence="2">The sequence shown here is derived from an EMBL/GenBank/DDBJ whole genome shotgun (WGS) entry which is preliminary data.</text>
</comment>
<evidence type="ECO:0000313" key="4">
    <source>
        <dbReference type="Proteomes" id="UP000249203"/>
    </source>
</evidence>
<dbReference type="Pfam" id="PF01396">
    <property type="entry name" value="Zn_ribbon_Top1"/>
    <property type="match status" value="3"/>
</dbReference>
<dbReference type="EMBL" id="PIPK01000006">
    <property type="protein sequence ID" value="RUO24609.1"/>
    <property type="molecule type" value="Genomic_DNA"/>
</dbReference>
<dbReference type="InterPro" id="IPR000380">
    <property type="entry name" value="Topo_IA"/>
</dbReference>
<dbReference type="OrthoDB" id="6412825at2"/>
<dbReference type="Proteomes" id="UP000287865">
    <property type="component" value="Unassembled WGS sequence"/>
</dbReference>
<dbReference type="InterPro" id="IPR013498">
    <property type="entry name" value="Topo_IA_Znf"/>
</dbReference>
<dbReference type="GO" id="GO:0003677">
    <property type="term" value="F:DNA binding"/>
    <property type="evidence" value="ECO:0007669"/>
    <property type="project" value="InterPro"/>
</dbReference>
<protein>
    <submittedName>
        <fullName evidence="2">Putative DNA topoisomerase</fullName>
    </submittedName>
</protein>
<dbReference type="Gene3D" id="3.30.65.10">
    <property type="entry name" value="Bacterial Topoisomerase I, domain 1"/>
    <property type="match status" value="3"/>
</dbReference>
<feature type="domain" description="DNA topoisomerase type IA zn finger" evidence="1">
    <location>
        <begin position="20"/>
        <end position="56"/>
    </location>
</feature>
<evidence type="ECO:0000313" key="2">
    <source>
        <dbReference type="EMBL" id="RAJ97000.1"/>
    </source>
</evidence>
<dbReference type="PANTHER" id="PTHR42785">
    <property type="entry name" value="DNA TOPOISOMERASE, TYPE IA, CORE"/>
    <property type="match status" value="1"/>
</dbReference>
<reference evidence="3 5" key="1">
    <citation type="journal article" date="2018" name="Front. Microbiol.">
        <title>Genome-Based Analysis Reveals the Taxonomy and Diversity of the Family Idiomarinaceae.</title>
        <authorList>
            <person name="Liu Y."/>
            <person name="Lai Q."/>
            <person name="Shao Z."/>
        </authorList>
    </citation>
    <scope>NUCLEOTIDE SEQUENCE [LARGE SCALE GENOMIC DNA]</scope>
    <source>
        <strain evidence="3 5">CF12-14</strain>
    </source>
</reference>
<name>A0A327WWY4_9GAMM</name>
<evidence type="ECO:0000313" key="3">
    <source>
        <dbReference type="EMBL" id="RUO24609.1"/>
    </source>
</evidence>
<proteinExistence type="predicted"/>
<evidence type="ECO:0000313" key="5">
    <source>
        <dbReference type="Proteomes" id="UP000287865"/>
    </source>
</evidence>
<dbReference type="AlphaFoldDB" id="A0A327WWY4"/>
<dbReference type="GO" id="GO:0005694">
    <property type="term" value="C:chromosome"/>
    <property type="evidence" value="ECO:0007669"/>
    <property type="project" value="InterPro"/>
</dbReference>
<feature type="domain" description="DNA topoisomerase type IA zn finger" evidence="1">
    <location>
        <begin position="71"/>
        <end position="101"/>
    </location>
</feature>
<keyword evidence="2" id="KW-0413">Isomerase</keyword>
<sequence length="188" mass="20904">MSVSDHKPLFDLASHENTAGEICPQCQSPLKVKHIGTNSFWGCTSYPACDYTRSLHEEASFTPQPLPDSPCPLCQSPLMLKKGRYGFFIGCSDFPTCHYMADPEPEAPVALADCPTCKKGQLVERTNKYGKVFYACDRYPKCKFALNHKPQASPCPECDYPLLIEKPSSQGIRLVCPQKSCSYKSKPL</sequence>
<dbReference type="GO" id="GO:0003917">
    <property type="term" value="F:DNA topoisomerase type I (single strand cut, ATP-independent) activity"/>
    <property type="evidence" value="ECO:0007669"/>
    <property type="project" value="InterPro"/>
</dbReference>
<dbReference type="RefSeq" id="WP_111569373.1">
    <property type="nucleotide sequence ID" value="NZ_PIPK01000006.1"/>
</dbReference>
<evidence type="ECO:0000259" key="1">
    <source>
        <dbReference type="Pfam" id="PF01396"/>
    </source>
</evidence>
<reference evidence="2 4" key="2">
    <citation type="submission" date="2018-06" db="EMBL/GenBank/DDBJ databases">
        <title>Genomic Encyclopedia of Type Strains, Phase III (KMG-III): the genomes of soil and plant-associated and newly described type strains.</title>
        <authorList>
            <person name="Whitman W."/>
        </authorList>
    </citation>
    <scope>NUCLEOTIDE SEQUENCE [LARGE SCALE GENOMIC DNA]</scope>
    <source>
        <strain evidence="2 4">CGMCC 1.15366</strain>
    </source>
</reference>
<organism evidence="2 4">
    <name type="scientific">Aliidiomarina maris</name>
    <dbReference type="NCBI Taxonomy" id="531312"/>
    <lineage>
        <taxon>Bacteria</taxon>
        <taxon>Pseudomonadati</taxon>
        <taxon>Pseudomonadota</taxon>
        <taxon>Gammaproteobacteria</taxon>
        <taxon>Alteromonadales</taxon>
        <taxon>Idiomarinaceae</taxon>
        <taxon>Aliidiomarina</taxon>
    </lineage>
</organism>
<dbReference type="GO" id="GO:0006265">
    <property type="term" value="P:DNA topological change"/>
    <property type="evidence" value="ECO:0007669"/>
    <property type="project" value="InterPro"/>
</dbReference>
<feature type="domain" description="DNA topoisomerase type IA zn finger" evidence="1">
    <location>
        <begin position="113"/>
        <end position="150"/>
    </location>
</feature>
<dbReference type="EMBL" id="QLMD01000006">
    <property type="protein sequence ID" value="RAJ97000.1"/>
    <property type="molecule type" value="Genomic_DNA"/>
</dbReference>
<gene>
    <name evidence="2" type="ORF">B0I24_10663</name>
    <name evidence="3" type="ORF">CWE07_08025</name>
</gene>
<dbReference type="PANTHER" id="PTHR42785:SF1">
    <property type="entry name" value="DNA TOPOISOMERASE"/>
    <property type="match status" value="1"/>
</dbReference>